<evidence type="ECO:0000313" key="2">
    <source>
        <dbReference type="EMBL" id="SKC74820.1"/>
    </source>
</evidence>
<dbReference type="EMBL" id="FUZV01000002">
    <property type="protein sequence ID" value="SKC74820.1"/>
    <property type="molecule type" value="Genomic_DNA"/>
</dbReference>
<keyword evidence="3" id="KW-1185">Reference proteome</keyword>
<reference evidence="2 3" key="1">
    <citation type="submission" date="2017-02" db="EMBL/GenBank/DDBJ databases">
        <authorList>
            <person name="Peterson S.W."/>
        </authorList>
    </citation>
    <scope>NUCLEOTIDE SEQUENCE [LARGE SCALE GENOMIC DNA]</scope>
    <source>
        <strain evidence="2 3">P15</strain>
    </source>
</reference>
<accession>A0A1T5LFT1</accession>
<keyword evidence="1" id="KW-1133">Transmembrane helix</keyword>
<proteinExistence type="predicted"/>
<keyword evidence="1" id="KW-0472">Membrane</keyword>
<feature type="transmembrane region" description="Helical" evidence="1">
    <location>
        <begin position="20"/>
        <end position="39"/>
    </location>
</feature>
<gene>
    <name evidence="2" type="ORF">SAMN06296058_2442</name>
</gene>
<dbReference type="AlphaFoldDB" id="A0A1T5LFT1"/>
<name>A0A1T5LFT1_9GAMM</name>
<protein>
    <submittedName>
        <fullName evidence="2">Uncharacterized protein</fullName>
    </submittedName>
</protein>
<sequence length="163" mass="19054">MRSGRLHRFNRKELIRQFRFGTGLHIYFIAAVPMLVVLMGAHVFWQAWVVSLLWCAYGSWRWYRESRAETADWATQRKIVVRFVDGDLIAENGSESIRVSLSDVKSIEVYGTRRRGPERLIAIDAKANRTVYAGYEDMDAFVRDFRAQAPRAQYQEHMGFVFI</sequence>
<evidence type="ECO:0000256" key="1">
    <source>
        <dbReference type="SAM" id="Phobius"/>
    </source>
</evidence>
<organism evidence="2 3">
    <name type="scientific">Pseudoxanthomonas indica</name>
    <dbReference type="NCBI Taxonomy" id="428993"/>
    <lineage>
        <taxon>Bacteria</taxon>
        <taxon>Pseudomonadati</taxon>
        <taxon>Pseudomonadota</taxon>
        <taxon>Gammaproteobacteria</taxon>
        <taxon>Lysobacterales</taxon>
        <taxon>Lysobacteraceae</taxon>
        <taxon>Pseudoxanthomonas</taxon>
    </lineage>
</organism>
<dbReference type="STRING" id="428993.SAMN06296058_2442"/>
<dbReference type="RefSeq" id="WP_188444672.1">
    <property type="nucleotide sequence ID" value="NZ_BMCL01000001.1"/>
</dbReference>
<evidence type="ECO:0000313" key="3">
    <source>
        <dbReference type="Proteomes" id="UP000190341"/>
    </source>
</evidence>
<keyword evidence="1" id="KW-0812">Transmembrane</keyword>
<dbReference type="Proteomes" id="UP000190341">
    <property type="component" value="Unassembled WGS sequence"/>
</dbReference>